<evidence type="ECO:0000313" key="1">
    <source>
        <dbReference type="EMBL" id="VAW45396.1"/>
    </source>
</evidence>
<dbReference type="AlphaFoldDB" id="A0A3B0WLR6"/>
<reference evidence="1" key="1">
    <citation type="submission" date="2018-06" db="EMBL/GenBank/DDBJ databases">
        <authorList>
            <person name="Zhirakovskaya E."/>
        </authorList>
    </citation>
    <scope>NUCLEOTIDE SEQUENCE</scope>
</reference>
<name>A0A3B0WLR6_9ZZZZ</name>
<sequence>MSESSTNNDLNNFFQLVRSIERKALFHALNSENTQSTLGGDGLPNQEALRFKVNNNLAFPGSSVESLKACLDESSSPDKRNDVIVNFMGLTGPSGTLPQHYSRLVMTRLKQRDTALSDFLDLFNHRLISLFYRSWVKYRFAIQYETYLYKQKKDPFTQVIQSLSGQHEKQINSAQLYYSGHFSRLNKSASNLESMLTDFLAIPIKVHTFIGQWIPIGKEDRATLGGANALKDNRLGYGILPGNKYWDRQSKIEIEIGPLSYLSFQELLPGGERFNEFKKLINSYVPIHLTIDLVFNIFDNVKNSCQLGKGLKLSRNTWVQGKNLNRPSGKVNLSRGV</sequence>
<proteinExistence type="predicted"/>
<protein>
    <submittedName>
        <fullName evidence="1">Uncharacterized protein ImpH/VasB</fullName>
    </submittedName>
</protein>
<dbReference type="Pfam" id="PF06996">
    <property type="entry name" value="T6SS_TssG"/>
    <property type="match status" value="1"/>
</dbReference>
<organism evidence="1">
    <name type="scientific">hydrothermal vent metagenome</name>
    <dbReference type="NCBI Taxonomy" id="652676"/>
    <lineage>
        <taxon>unclassified sequences</taxon>
        <taxon>metagenomes</taxon>
        <taxon>ecological metagenomes</taxon>
    </lineage>
</organism>
<gene>
    <name evidence="1" type="ORF">MNBD_GAMMA03-1717</name>
</gene>
<dbReference type="PANTHER" id="PTHR35564">
    <property type="match status" value="1"/>
</dbReference>
<accession>A0A3B0WLR6</accession>
<dbReference type="NCBIfam" id="TIGR03347">
    <property type="entry name" value="VI_chp_1"/>
    <property type="match status" value="1"/>
</dbReference>
<dbReference type="PANTHER" id="PTHR35564:SF4">
    <property type="entry name" value="CYTOPLASMIC PROTEIN"/>
    <property type="match status" value="1"/>
</dbReference>
<dbReference type="InterPro" id="IPR010732">
    <property type="entry name" value="T6SS_TssG-like"/>
</dbReference>
<dbReference type="EMBL" id="UOFC01000056">
    <property type="protein sequence ID" value="VAW45396.1"/>
    <property type="molecule type" value="Genomic_DNA"/>
</dbReference>